<protein>
    <submittedName>
        <fullName evidence="2">Uncharacterized protein</fullName>
    </submittedName>
</protein>
<sequence>MTLYGICFITYEGKKVTGRPSNPFKQALEKSQKSFLGQLRVIGNYGNSPSGLEILRNGQLLLKTSNARLYLIKSQRYRTTIS</sequence>
<reference evidence="2" key="1">
    <citation type="submission" date="2022-11" db="UniProtKB">
        <authorList>
            <consortium name="WormBaseParasite"/>
        </authorList>
    </citation>
    <scope>IDENTIFICATION</scope>
</reference>
<dbReference type="Proteomes" id="UP000887578">
    <property type="component" value="Unplaced"/>
</dbReference>
<keyword evidence="1" id="KW-1185">Reference proteome</keyword>
<evidence type="ECO:0000313" key="1">
    <source>
        <dbReference type="Proteomes" id="UP000887578"/>
    </source>
</evidence>
<dbReference type="AlphaFoldDB" id="A0A914QKC4"/>
<name>A0A914QKC4_9BILA</name>
<accession>A0A914QKC4</accession>
<dbReference type="WBParaSite" id="PDA_v2.g3661.t1">
    <property type="protein sequence ID" value="PDA_v2.g3661.t1"/>
    <property type="gene ID" value="PDA_v2.g3661"/>
</dbReference>
<evidence type="ECO:0000313" key="2">
    <source>
        <dbReference type="WBParaSite" id="PDA_v2.g3661.t1"/>
    </source>
</evidence>
<proteinExistence type="predicted"/>
<organism evidence="1 2">
    <name type="scientific">Panagrolaimus davidi</name>
    <dbReference type="NCBI Taxonomy" id="227884"/>
    <lineage>
        <taxon>Eukaryota</taxon>
        <taxon>Metazoa</taxon>
        <taxon>Ecdysozoa</taxon>
        <taxon>Nematoda</taxon>
        <taxon>Chromadorea</taxon>
        <taxon>Rhabditida</taxon>
        <taxon>Tylenchina</taxon>
        <taxon>Panagrolaimomorpha</taxon>
        <taxon>Panagrolaimoidea</taxon>
        <taxon>Panagrolaimidae</taxon>
        <taxon>Panagrolaimus</taxon>
    </lineage>
</organism>